<dbReference type="Proteomes" id="UP001055879">
    <property type="component" value="Linkage Group LG04"/>
</dbReference>
<proteinExistence type="predicted"/>
<reference evidence="1 2" key="2">
    <citation type="journal article" date="2022" name="Mol. Ecol. Resour.">
        <title>The genomes of chicory, endive, great burdock and yacon provide insights into Asteraceae paleo-polyploidization history and plant inulin production.</title>
        <authorList>
            <person name="Fan W."/>
            <person name="Wang S."/>
            <person name="Wang H."/>
            <person name="Wang A."/>
            <person name="Jiang F."/>
            <person name="Liu H."/>
            <person name="Zhao H."/>
            <person name="Xu D."/>
            <person name="Zhang Y."/>
        </authorList>
    </citation>
    <scope>NUCLEOTIDE SEQUENCE [LARGE SCALE GENOMIC DNA]</scope>
    <source>
        <strain evidence="2">cv. Niubang</strain>
    </source>
</reference>
<keyword evidence="2" id="KW-1185">Reference proteome</keyword>
<gene>
    <name evidence="1" type="ORF">L6452_13470</name>
</gene>
<accession>A0ACB9CIE6</accession>
<comment type="caution">
    <text evidence="1">The sequence shown here is derived from an EMBL/GenBank/DDBJ whole genome shotgun (WGS) entry which is preliminary data.</text>
</comment>
<name>A0ACB9CIE6_ARCLA</name>
<evidence type="ECO:0000313" key="1">
    <source>
        <dbReference type="EMBL" id="KAI3734010.1"/>
    </source>
</evidence>
<reference evidence="2" key="1">
    <citation type="journal article" date="2022" name="Mol. Ecol. Resour.">
        <title>The genomes of chicory, endive, great burdock and yacon provide insights into Asteraceae palaeo-polyploidization history and plant inulin production.</title>
        <authorList>
            <person name="Fan W."/>
            <person name="Wang S."/>
            <person name="Wang H."/>
            <person name="Wang A."/>
            <person name="Jiang F."/>
            <person name="Liu H."/>
            <person name="Zhao H."/>
            <person name="Xu D."/>
            <person name="Zhang Y."/>
        </authorList>
    </citation>
    <scope>NUCLEOTIDE SEQUENCE [LARGE SCALE GENOMIC DNA]</scope>
    <source>
        <strain evidence="2">cv. Niubang</strain>
    </source>
</reference>
<evidence type="ECO:0000313" key="2">
    <source>
        <dbReference type="Proteomes" id="UP001055879"/>
    </source>
</evidence>
<protein>
    <submittedName>
        <fullName evidence="1">Uncharacterized protein</fullName>
    </submittedName>
</protein>
<sequence length="85" mass="9772">MEDSNDVGKEVLDVYSDNHDESHNTGGVSDDFFLEDIFSDDSYDDDDDEEEDGEVHVVSNTYLRNRSFLMMQDKEKSPFEEALPV</sequence>
<dbReference type="EMBL" id="CM042050">
    <property type="protein sequence ID" value="KAI3734010.1"/>
    <property type="molecule type" value="Genomic_DNA"/>
</dbReference>
<organism evidence="1 2">
    <name type="scientific">Arctium lappa</name>
    <name type="common">Greater burdock</name>
    <name type="synonym">Lappa major</name>
    <dbReference type="NCBI Taxonomy" id="4217"/>
    <lineage>
        <taxon>Eukaryota</taxon>
        <taxon>Viridiplantae</taxon>
        <taxon>Streptophyta</taxon>
        <taxon>Embryophyta</taxon>
        <taxon>Tracheophyta</taxon>
        <taxon>Spermatophyta</taxon>
        <taxon>Magnoliopsida</taxon>
        <taxon>eudicotyledons</taxon>
        <taxon>Gunneridae</taxon>
        <taxon>Pentapetalae</taxon>
        <taxon>asterids</taxon>
        <taxon>campanulids</taxon>
        <taxon>Asterales</taxon>
        <taxon>Asteraceae</taxon>
        <taxon>Carduoideae</taxon>
        <taxon>Cardueae</taxon>
        <taxon>Arctiinae</taxon>
        <taxon>Arctium</taxon>
    </lineage>
</organism>